<comment type="caution">
    <text evidence="1">The sequence shown here is derived from an EMBL/GenBank/DDBJ whole genome shotgun (WGS) entry which is preliminary data.</text>
</comment>
<proteinExistence type="predicted"/>
<keyword evidence="2" id="KW-1185">Reference proteome</keyword>
<protein>
    <submittedName>
        <fullName evidence="1">Uncharacterized protein</fullName>
    </submittedName>
</protein>
<accession>A0A8H4AYN8</accession>
<evidence type="ECO:0000313" key="2">
    <source>
        <dbReference type="Proteomes" id="UP000439903"/>
    </source>
</evidence>
<sequence length="378" mass="43904">MPTLTSSEEPDSYNMNYYDSKYRDHYVPKQLTIGTCYCKKYYTSFTSQFYRINYPTTIGQPSTQTTTTISTKIFKQITDELPPSPNTKTYKQLDLHSANPRMLFSSIKTDKTPTTIIAHFQHYHTCYIFKIKNISCVATEQSSHASDYAIACFFKNFCILHRACAPQLNDIKLKPLPPTTPLTLEQKSLIVILKLQQMSSVEKKALYRSFLQKIKNSNQTKEETQKPKQLRDTLNNLDWFQEYPVTPKIEQNIKFSNTLAYQILDFVKPHLIDVYPGKITRPATNKTRESKFNYKYLIKAMASKRPKFLTDLIYESNSSIDKSITILFDFIHSIFVDLLKEFTTSLFTQINYPKILSFYNSIPPYSIYSLPPIQSPPI</sequence>
<gene>
    <name evidence="1" type="ORF">F8M41_002468</name>
</gene>
<dbReference type="Proteomes" id="UP000439903">
    <property type="component" value="Unassembled WGS sequence"/>
</dbReference>
<evidence type="ECO:0000313" key="1">
    <source>
        <dbReference type="EMBL" id="KAF0545004.1"/>
    </source>
</evidence>
<dbReference type="OrthoDB" id="10624308at2759"/>
<dbReference type="AlphaFoldDB" id="A0A8H4AYN8"/>
<dbReference type="EMBL" id="WTPW01000122">
    <property type="protein sequence ID" value="KAF0545004.1"/>
    <property type="molecule type" value="Genomic_DNA"/>
</dbReference>
<organism evidence="1 2">
    <name type="scientific">Gigaspora margarita</name>
    <dbReference type="NCBI Taxonomy" id="4874"/>
    <lineage>
        <taxon>Eukaryota</taxon>
        <taxon>Fungi</taxon>
        <taxon>Fungi incertae sedis</taxon>
        <taxon>Mucoromycota</taxon>
        <taxon>Glomeromycotina</taxon>
        <taxon>Glomeromycetes</taxon>
        <taxon>Diversisporales</taxon>
        <taxon>Gigasporaceae</taxon>
        <taxon>Gigaspora</taxon>
    </lineage>
</organism>
<name>A0A8H4AYN8_GIGMA</name>
<reference evidence="1 2" key="1">
    <citation type="journal article" date="2019" name="Environ. Microbiol.">
        <title>At the nexus of three kingdoms: the genome of the mycorrhizal fungus Gigaspora margarita provides insights into plant, endobacterial and fungal interactions.</title>
        <authorList>
            <person name="Venice F."/>
            <person name="Ghignone S."/>
            <person name="Salvioli di Fossalunga A."/>
            <person name="Amselem J."/>
            <person name="Novero M."/>
            <person name="Xianan X."/>
            <person name="Sedzielewska Toro K."/>
            <person name="Morin E."/>
            <person name="Lipzen A."/>
            <person name="Grigoriev I.V."/>
            <person name="Henrissat B."/>
            <person name="Martin F.M."/>
            <person name="Bonfante P."/>
        </authorList>
    </citation>
    <scope>NUCLEOTIDE SEQUENCE [LARGE SCALE GENOMIC DNA]</scope>
    <source>
        <strain evidence="1 2">BEG34</strain>
    </source>
</reference>